<dbReference type="SUPFAM" id="SSF55060">
    <property type="entry name" value="GHMP Kinase, C-terminal domain"/>
    <property type="match status" value="1"/>
</dbReference>
<feature type="domain" description="GHMP kinase C-terminal" evidence="5">
    <location>
        <begin position="95"/>
        <end position="174"/>
    </location>
</feature>
<dbReference type="Pfam" id="PF08544">
    <property type="entry name" value="GHMP_kinases_C"/>
    <property type="match status" value="1"/>
</dbReference>
<keyword evidence="1" id="KW-0963">Cytoplasm</keyword>
<sequence>MLIHWRLNSEKVAHGTPSGVDNTVATYGQFLVYRGGPHAEIHEVQVKKPIPIVIGMTHIESLTAKTVRRVRQAWRKNKTLYEEIFKGIDRLVLEAVKAVENNELEQLGDLMNVCQGLLGALQVSSPELETLIEIARENGALGAKLTGGGGGGSIIALCPDSSQRVIKAMQEAGYQAMEVQVG</sequence>
<evidence type="ECO:0000313" key="6">
    <source>
        <dbReference type="EMBL" id="EQD58563.1"/>
    </source>
</evidence>
<dbReference type="GO" id="GO:0004496">
    <property type="term" value="F:mevalonate kinase activity"/>
    <property type="evidence" value="ECO:0007669"/>
    <property type="project" value="InterPro"/>
</dbReference>
<protein>
    <submittedName>
        <fullName evidence="6">Mevalonate kinase</fullName>
    </submittedName>
</protein>
<evidence type="ECO:0000259" key="5">
    <source>
        <dbReference type="Pfam" id="PF08544"/>
    </source>
</evidence>
<dbReference type="GO" id="GO:0005524">
    <property type="term" value="F:ATP binding"/>
    <property type="evidence" value="ECO:0007669"/>
    <property type="project" value="InterPro"/>
</dbReference>
<evidence type="ECO:0000256" key="1">
    <source>
        <dbReference type="ARBA" id="ARBA00022490"/>
    </source>
</evidence>
<dbReference type="Gene3D" id="3.30.230.10">
    <property type="match status" value="1"/>
</dbReference>
<dbReference type="PANTHER" id="PTHR43290">
    <property type="entry name" value="MEVALONATE KINASE"/>
    <property type="match status" value="1"/>
</dbReference>
<reference evidence="6" key="1">
    <citation type="submission" date="2013-08" db="EMBL/GenBank/DDBJ databases">
        <authorList>
            <person name="Mendez C."/>
            <person name="Richter M."/>
            <person name="Ferrer M."/>
            <person name="Sanchez J."/>
        </authorList>
    </citation>
    <scope>NUCLEOTIDE SEQUENCE</scope>
</reference>
<dbReference type="Gene3D" id="3.30.70.890">
    <property type="entry name" value="GHMP kinase, C-terminal domain"/>
    <property type="match status" value="1"/>
</dbReference>
<comment type="caution">
    <text evidence="6">The sequence shown here is derived from an EMBL/GenBank/DDBJ whole genome shotgun (WGS) entry which is preliminary data.</text>
</comment>
<dbReference type="InterPro" id="IPR006205">
    <property type="entry name" value="Mev_gal_kin"/>
</dbReference>
<dbReference type="InterPro" id="IPR036554">
    <property type="entry name" value="GHMP_kinase_C_sf"/>
</dbReference>
<proteinExistence type="predicted"/>
<dbReference type="PRINTS" id="PR00959">
    <property type="entry name" value="MEVGALKINASE"/>
</dbReference>
<gene>
    <name evidence="6" type="ORF">B2A_04307</name>
</gene>
<dbReference type="InterPro" id="IPR013750">
    <property type="entry name" value="GHMP_kinase_C_dom"/>
</dbReference>
<evidence type="ECO:0000256" key="4">
    <source>
        <dbReference type="ARBA" id="ARBA00022842"/>
    </source>
</evidence>
<dbReference type="GO" id="GO:0005829">
    <property type="term" value="C:cytosol"/>
    <property type="evidence" value="ECO:0007669"/>
    <property type="project" value="TreeGrafter"/>
</dbReference>
<dbReference type="AlphaFoldDB" id="T1APX1"/>
<evidence type="ECO:0000256" key="2">
    <source>
        <dbReference type="ARBA" id="ARBA00022679"/>
    </source>
</evidence>
<keyword evidence="4" id="KW-0460">Magnesium</keyword>
<name>T1APX1_9ZZZZ</name>
<dbReference type="GO" id="GO:0019287">
    <property type="term" value="P:isopentenyl diphosphate biosynthetic process, mevalonate pathway"/>
    <property type="evidence" value="ECO:0007669"/>
    <property type="project" value="TreeGrafter"/>
</dbReference>
<accession>T1APX1</accession>
<evidence type="ECO:0000256" key="3">
    <source>
        <dbReference type="ARBA" id="ARBA00022777"/>
    </source>
</evidence>
<organism evidence="6">
    <name type="scientific">mine drainage metagenome</name>
    <dbReference type="NCBI Taxonomy" id="410659"/>
    <lineage>
        <taxon>unclassified sequences</taxon>
        <taxon>metagenomes</taxon>
        <taxon>ecological metagenomes</taxon>
    </lineage>
</organism>
<dbReference type="InterPro" id="IPR014721">
    <property type="entry name" value="Ribsml_uS5_D2-typ_fold_subgr"/>
</dbReference>
<keyword evidence="2" id="KW-0808">Transferase</keyword>
<keyword evidence="3 6" id="KW-0418">Kinase</keyword>
<dbReference type="EMBL" id="AUZZ01002889">
    <property type="protein sequence ID" value="EQD58563.1"/>
    <property type="molecule type" value="Genomic_DNA"/>
</dbReference>
<reference evidence="6" key="2">
    <citation type="journal article" date="2014" name="ISME J.">
        <title>Microbial stratification in low pH oxic and suboxic macroscopic growths along an acid mine drainage.</title>
        <authorList>
            <person name="Mendez-Garcia C."/>
            <person name="Mesa V."/>
            <person name="Sprenger R.R."/>
            <person name="Richter M."/>
            <person name="Diez M.S."/>
            <person name="Solano J."/>
            <person name="Bargiela R."/>
            <person name="Golyshina O.V."/>
            <person name="Manteca A."/>
            <person name="Ramos J.L."/>
            <person name="Gallego J.R."/>
            <person name="Llorente I."/>
            <person name="Martins Dos Santos V.A."/>
            <person name="Jensen O.N."/>
            <person name="Pelaez A.I."/>
            <person name="Sanchez J."/>
            <person name="Ferrer M."/>
        </authorList>
    </citation>
    <scope>NUCLEOTIDE SEQUENCE</scope>
</reference>
<dbReference type="PANTHER" id="PTHR43290:SF2">
    <property type="entry name" value="MEVALONATE KINASE"/>
    <property type="match status" value="1"/>
</dbReference>